<dbReference type="RefSeq" id="WP_354507977.1">
    <property type="nucleotide sequence ID" value="NZ_JBEPMO010000005.1"/>
</dbReference>
<dbReference type="Proteomes" id="UP001549146">
    <property type="component" value="Unassembled WGS sequence"/>
</dbReference>
<dbReference type="InterPro" id="IPR046346">
    <property type="entry name" value="Aminoacid_DH-like_N_sf"/>
</dbReference>
<evidence type="ECO:0000256" key="1">
    <source>
        <dbReference type="ARBA" id="ARBA00004871"/>
    </source>
</evidence>
<name>A0ABV2LSL7_9FLAO</name>
<evidence type="ECO:0000313" key="6">
    <source>
        <dbReference type="Proteomes" id="UP001549146"/>
    </source>
</evidence>
<dbReference type="SUPFAM" id="SSF53223">
    <property type="entry name" value="Aminoacid dehydrogenase-like, N-terminal domain"/>
    <property type="match status" value="1"/>
</dbReference>
<reference evidence="5 6" key="1">
    <citation type="submission" date="2024-06" db="EMBL/GenBank/DDBJ databases">
        <title>Genomic Encyclopedia of Type Strains, Phase IV (KMG-IV): sequencing the most valuable type-strain genomes for metagenomic binning, comparative biology and taxonomic classification.</title>
        <authorList>
            <person name="Goeker M."/>
        </authorList>
    </citation>
    <scope>NUCLEOTIDE SEQUENCE [LARGE SCALE GENOMIC DNA]</scope>
    <source>
        <strain evidence="5 6">DSM 29388</strain>
    </source>
</reference>
<dbReference type="Pfam" id="PF08501">
    <property type="entry name" value="Shikimate_dh_N"/>
    <property type="match status" value="1"/>
</dbReference>
<dbReference type="SUPFAM" id="SSF51735">
    <property type="entry name" value="NAD(P)-binding Rossmann-fold domains"/>
    <property type="match status" value="1"/>
</dbReference>
<comment type="pathway">
    <text evidence="1">Metabolic intermediate biosynthesis; chorismate biosynthesis; chorismate from D-erythrose 4-phosphate and phosphoenolpyruvate: step 4/7.</text>
</comment>
<keyword evidence="3" id="KW-0057">Aromatic amino acid biosynthesis</keyword>
<dbReference type="InterPro" id="IPR022893">
    <property type="entry name" value="Shikimate_DH_fam"/>
</dbReference>
<dbReference type="PANTHER" id="PTHR21089">
    <property type="entry name" value="SHIKIMATE DEHYDROGENASE"/>
    <property type="match status" value="1"/>
</dbReference>
<dbReference type="EC" id="1.1.1.25" evidence="5"/>
<evidence type="ECO:0000256" key="2">
    <source>
        <dbReference type="ARBA" id="ARBA00023002"/>
    </source>
</evidence>
<dbReference type="CDD" id="cd01065">
    <property type="entry name" value="NAD_bind_Shikimate_DH"/>
    <property type="match status" value="1"/>
</dbReference>
<dbReference type="InterPro" id="IPR036291">
    <property type="entry name" value="NAD(P)-bd_dom_sf"/>
</dbReference>
<evidence type="ECO:0000256" key="3">
    <source>
        <dbReference type="ARBA" id="ARBA00023141"/>
    </source>
</evidence>
<dbReference type="Gene3D" id="3.40.50.10860">
    <property type="entry name" value="Leucine Dehydrogenase, chain A, domain 1"/>
    <property type="match status" value="1"/>
</dbReference>
<organism evidence="5 6">
    <name type="scientific">Moheibacter stercoris</name>
    <dbReference type="NCBI Taxonomy" id="1628251"/>
    <lineage>
        <taxon>Bacteria</taxon>
        <taxon>Pseudomonadati</taxon>
        <taxon>Bacteroidota</taxon>
        <taxon>Flavobacteriia</taxon>
        <taxon>Flavobacteriales</taxon>
        <taxon>Weeksellaceae</taxon>
        <taxon>Moheibacter</taxon>
    </lineage>
</organism>
<feature type="domain" description="Shikimate dehydrogenase substrate binding N-terminal" evidence="4">
    <location>
        <begin position="6"/>
        <end position="87"/>
    </location>
</feature>
<dbReference type="InterPro" id="IPR013708">
    <property type="entry name" value="Shikimate_DH-bd_N"/>
</dbReference>
<evidence type="ECO:0000313" key="5">
    <source>
        <dbReference type="EMBL" id="MET3731579.1"/>
    </source>
</evidence>
<evidence type="ECO:0000259" key="4">
    <source>
        <dbReference type="Pfam" id="PF08501"/>
    </source>
</evidence>
<protein>
    <submittedName>
        <fullName evidence="5">Shikimate dehydrogenase</fullName>
        <ecNumber evidence="5">1.1.1.25</ecNumber>
    </submittedName>
</protein>
<gene>
    <name evidence="5" type="ORF">ABID46_001153</name>
</gene>
<keyword evidence="3" id="KW-0028">Amino-acid biosynthesis</keyword>
<dbReference type="EMBL" id="JBEPMO010000005">
    <property type="protein sequence ID" value="MET3731579.1"/>
    <property type="molecule type" value="Genomic_DNA"/>
</dbReference>
<sequence>MKEFGLIGRNISYSFSEKYFAEKFQKENISDSTYQIFDLDSIEEVEQLFRNPNLIGLNVTIPYKEAILPYLDELDHVAQEIGAVNCVKIINGRRIGFNTDAYGFEKSLEPLLEFCHQDALILGDGGAAKAVKFCLNKHLINFKTVTRQGDLKFSDLTDELISNHLLIINCTPIGTFPKVDAYPDIPYNSISSQHLLYDLIYNPDKTEFLKRGEKKGAKIKNGLEMLILQAEKSWEIWNSSL</sequence>
<keyword evidence="6" id="KW-1185">Reference proteome</keyword>
<dbReference type="PANTHER" id="PTHR21089:SF1">
    <property type="entry name" value="BIFUNCTIONAL 3-DEHYDROQUINATE DEHYDRATASE_SHIKIMATE DEHYDROGENASE, CHLOROPLASTIC"/>
    <property type="match status" value="1"/>
</dbReference>
<comment type="caution">
    <text evidence="5">The sequence shown here is derived from an EMBL/GenBank/DDBJ whole genome shotgun (WGS) entry which is preliminary data.</text>
</comment>
<proteinExistence type="predicted"/>
<accession>A0ABV2LSL7</accession>
<dbReference type="GO" id="GO:0004764">
    <property type="term" value="F:shikimate 3-dehydrogenase (NADP+) activity"/>
    <property type="evidence" value="ECO:0007669"/>
    <property type="project" value="UniProtKB-EC"/>
</dbReference>
<dbReference type="Gene3D" id="3.40.50.720">
    <property type="entry name" value="NAD(P)-binding Rossmann-like Domain"/>
    <property type="match status" value="1"/>
</dbReference>
<keyword evidence="2 5" id="KW-0560">Oxidoreductase</keyword>